<reference evidence="2" key="1">
    <citation type="journal article" date="2019" name="Int. J. Syst. Evol. Microbiol.">
        <title>The Global Catalogue of Microorganisms (GCM) 10K type strain sequencing project: providing services to taxonomists for standard genome sequencing and annotation.</title>
        <authorList>
            <consortium name="The Broad Institute Genomics Platform"/>
            <consortium name="The Broad Institute Genome Sequencing Center for Infectious Disease"/>
            <person name="Wu L."/>
            <person name="Ma J."/>
        </authorList>
    </citation>
    <scope>NUCLEOTIDE SEQUENCE [LARGE SCALE GENOMIC DNA]</scope>
    <source>
        <strain evidence="2">CCM 8875</strain>
    </source>
</reference>
<dbReference type="GO" id="GO:0016787">
    <property type="term" value="F:hydrolase activity"/>
    <property type="evidence" value="ECO:0007669"/>
    <property type="project" value="UniProtKB-KW"/>
</dbReference>
<dbReference type="Pfam" id="PF01042">
    <property type="entry name" value="Ribonuc_L-PSP"/>
    <property type="match status" value="1"/>
</dbReference>
<accession>A0ABW4DZE0</accession>
<dbReference type="Gene3D" id="3.30.1330.40">
    <property type="entry name" value="RutC-like"/>
    <property type="match status" value="1"/>
</dbReference>
<evidence type="ECO:0000313" key="1">
    <source>
        <dbReference type="EMBL" id="MFD1482266.1"/>
    </source>
</evidence>
<dbReference type="RefSeq" id="WP_131576060.1">
    <property type="nucleotide sequence ID" value="NZ_CBCSAJ010000047.1"/>
</dbReference>
<dbReference type="Proteomes" id="UP001597302">
    <property type="component" value="Unassembled WGS sequence"/>
</dbReference>
<proteinExistence type="predicted"/>
<sequence length="122" mass="13004">MSIQKTGRIDSWGPKIFLGSAAGDIASVCLTAPDKAEGFAGQTWGILGVIDDLLGQMGSDRARLISAQVWLADIADWPAFVPIWNEWVGDAPAPGLSVVQMAASRRDSLLEIRVWAARPDAA</sequence>
<keyword evidence="2" id="KW-1185">Reference proteome</keyword>
<dbReference type="SUPFAM" id="SSF55298">
    <property type="entry name" value="YjgF-like"/>
    <property type="match status" value="1"/>
</dbReference>
<dbReference type="PANTHER" id="PTHR47328:SF1">
    <property type="entry name" value="RUTC FAMILY PROTEIN YOAB"/>
    <property type="match status" value="1"/>
</dbReference>
<dbReference type="EMBL" id="JBHTOQ010000028">
    <property type="protein sequence ID" value="MFD1482266.1"/>
    <property type="molecule type" value="Genomic_DNA"/>
</dbReference>
<dbReference type="InterPro" id="IPR006175">
    <property type="entry name" value="YjgF/YER057c/UK114"/>
</dbReference>
<comment type="caution">
    <text evidence="1">The sequence shown here is derived from an EMBL/GenBank/DDBJ whole genome shotgun (WGS) entry which is preliminary data.</text>
</comment>
<evidence type="ECO:0000313" key="2">
    <source>
        <dbReference type="Proteomes" id="UP001597302"/>
    </source>
</evidence>
<dbReference type="InterPro" id="IPR035709">
    <property type="entry name" value="YoaB-like"/>
</dbReference>
<name>A0ABW4DZE0_9RHOB</name>
<organism evidence="1 2">
    <name type="scientific">Paracoccus nototheniae</name>
    <dbReference type="NCBI Taxonomy" id="2489002"/>
    <lineage>
        <taxon>Bacteria</taxon>
        <taxon>Pseudomonadati</taxon>
        <taxon>Pseudomonadota</taxon>
        <taxon>Alphaproteobacteria</taxon>
        <taxon>Rhodobacterales</taxon>
        <taxon>Paracoccaceae</taxon>
        <taxon>Paracoccus</taxon>
    </lineage>
</organism>
<keyword evidence="1" id="KW-0378">Hydrolase</keyword>
<dbReference type="InterPro" id="IPR035959">
    <property type="entry name" value="RutC-like_sf"/>
</dbReference>
<gene>
    <name evidence="1" type="ORF">ACFQ5P_13300</name>
</gene>
<dbReference type="PANTHER" id="PTHR47328">
    <property type="match status" value="1"/>
</dbReference>
<protein>
    <submittedName>
        <fullName evidence="1">Rid family hydrolase</fullName>
    </submittedName>
</protein>